<dbReference type="InterPro" id="IPR001148">
    <property type="entry name" value="CA_dom"/>
</dbReference>
<evidence type="ECO:0000313" key="2">
    <source>
        <dbReference type="Proteomes" id="UP000077755"/>
    </source>
</evidence>
<dbReference type="PANTHER" id="PTHR18952">
    <property type="entry name" value="CARBONIC ANHYDRASE"/>
    <property type="match status" value="1"/>
</dbReference>
<sequence length="305" mass="34366">MKSIYMAGHIIVTIILILHAQTSQAQEPGSFSGNGDYNYNESSGRGPSQWGNLNPDWILCKTGKMQSPVDVTNVKVETVTDSVEVDTEYKASLTTLVNRGHDIALEWTGDAGYIEINGIYYQLQQVHWHVPSEHTVNGKRFELERHAVHVNAKTGNIAVLAVLYKIGGKDPFLKQLKKYLKTMVKSNITETYPGMIDPDDITEDDESFYRYSGSLTTPPCTEGVIWTVQKKIMTVSKSQVDLLLNAVHGNENARPLQAINKRKISLYVPCDDTDSARIFLPKKMDWSVIVYPLEYLQRKLFYSST</sequence>
<dbReference type="GO" id="GO:0006730">
    <property type="term" value="P:one-carbon metabolic process"/>
    <property type="evidence" value="ECO:0007669"/>
    <property type="project" value="TreeGrafter"/>
</dbReference>
<dbReference type="OrthoDB" id="429145at2759"/>
<dbReference type="SMART" id="SM01057">
    <property type="entry name" value="Carb_anhydrase"/>
    <property type="match status" value="1"/>
</dbReference>
<dbReference type="InterPro" id="IPR036398">
    <property type="entry name" value="CA_dom_sf"/>
</dbReference>
<dbReference type="GO" id="GO:0008270">
    <property type="term" value="F:zinc ion binding"/>
    <property type="evidence" value="ECO:0007669"/>
    <property type="project" value="InterPro"/>
</dbReference>
<proteinExistence type="predicted"/>
<dbReference type="CDD" id="cd03124">
    <property type="entry name" value="alpha_CA_prokaryotic_like"/>
    <property type="match status" value="1"/>
</dbReference>
<gene>
    <name evidence="1" type="ORF">DCAR_0310310</name>
</gene>
<accession>A0A165ZSA2</accession>
<dbReference type="AlphaFoldDB" id="A0A165ZSA2"/>
<dbReference type="OMA" id="NYPMAKG"/>
<evidence type="ECO:0000313" key="1">
    <source>
        <dbReference type="EMBL" id="WOG91062.1"/>
    </source>
</evidence>
<name>A0A165ZSA2_DAUCS</name>
<dbReference type="Gramene" id="KZN00362">
    <property type="protein sequence ID" value="KZN00362"/>
    <property type="gene ID" value="DCAR_009116"/>
</dbReference>
<dbReference type="InterPro" id="IPR023561">
    <property type="entry name" value="Carbonic_anhydrase_a-class"/>
</dbReference>
<dbReference type="PANTHER" id="PTHR18952:SF201">
    <property type="entry name" value="CARBONIC ANHYDRASE"/>
    <property type="match status" value="1"/>
</dbReference>
<keyword evidence="2" id="KW-1185">Reference proteome</keyword>
<dbReference type="Gene3D" id="3.10.200.10">
    <property type="entry name" value="Alpha carbonic anhydrase"/>
    <property type="match status" value="1"/>
</dbReference>
<dbReference type="Pfam" id="PF00194">
    <property type="entry name" value="Carb_anhydrase"/>
    <property type="match status" value="1"/>
</dbReference>
<reference evidence="1" key="1">
    <citation type="journal article" date="2016" name="Nat. Genet.">
        <title>A high-quality carrot genome assembly provides new insights into carotenoid accumulation and asterid genome evolution.</title>
        <authorList>
            <person name="Iorizzo M."/>
            <person name="Ellison S."/>
            <person name="Senalik D."/>
            <person name="Zeng P."/>
            <person name="Satapoomin P."/>
            <person name="Huang J."/>
            <person name="Bowman M."/>
            <person name="Iovene M."/>
            <person name="Sanseverino W."/>
            <person name="Cavagnaro P."/>
            <person name="Yildiz M."/>
            <person name="Macko-Podgorni A."/>
            <person name="Moranska E."/>
            <person name="Grzebelus E."/>
            <person name="Grzebelus D."/>
            <person name="Ashrafi H."/>
            <person name="Zheng Z."/>
            <person name="Cheng S."/>
            <person name="Spooner D."/>
            <person name="Van Deynze A."/>
            <person name="Simon P."/>
        </authorList>
    </citation>
    <scope>NUCLEOTIDE SEQUENCE</scope>
    <source>
        <tissue evidence="1">Leaf</tissue>
    </source>
</reference>
<dbReference type="Proteomes" id="UP000077755">
    <property type="component" value="Chromosome 3"/>
</dbReference>
<dbReference type="SUPFAM" id="SSF51069">
    <property type="entry name" value="Carbonic anhydrase"/>
    <property type="match status" value="1"/>
</dbReference>
<dbReference type="EMBL" id="CP093345">
    <property type="protein sequence ID" value="WOG91062.1"/>
    <property type="molecule type" value="Genomic_DNA"/>
</dbReference>
<dbReference type="InterPro" id="IPR041891">
    <property type="entry name" value="Alpha_CA_prokaryot-like"/>
</dbReference>
<protein>
    <submittedName>
        <fullName evidence="1">Uncharacterized protein</fullName>
    </submittedName>
</protein>
<organism evidence="1 2">
    <name type="scientific">Daucus carota subsp. sativus</name>
    <name type="common">Carrot</name>
    <dbReference type="NCBI Taxonomy" id="79200"/>
    <lineage>
        <taxon>Eukaryota</taxon>
        <taxon>Viridiplantae</taxon>
        <taxon>Streptophyta</taxon>
        <taxon>Embryophyta</taxon>
        <taxon>Tracheophyta</taxon>
        <taxon>Spermatophyta</taxon>
        <taxon>Magnoliopsida</taxon>
        <taxon>eudicotyledons</taxon>
        <taxon>Gunneridae</taxon>
        <taxon>Pentapetalae</taxon>
        <taxon>asterids</taxon>
        <taxon>campanulids</taxon>
        <taxon>Apiales</taxon>
        <taxon>Apiaceae</taxon>
        <taxon>Apioideae</taxon>
        <taxon>Scandiceae</taxon>
        <taxon>Daucinae</taxon>
        <taxon>Daucus</taxon>
        <taxon>Daucus sect. Daucus</taxon>
    </lineage>
</organism>
<reference evidence="1" key="2">
    <citation type="submission" date="2022-03" db="EMBL/GenBank/DDBJ databases">
        <title>Draft title - Genomic analysis of global carrot germplasm unveils the trajectory of domestication and the origin of high carotenoid orange carrot.</title>
        <authorList>
            <person name="Iorizzo M."/>
            <person name="Ellison S."/>
            <person name="Senalik D."/>
            <person name="Macko-Podgorni A."/>
            <person name="Grzebelus D."/>
            <person name="Bostan H."/>
            <person name="Rolling W."/>
            <person name="Curaba J."/>
            <person name="Simon P."/>
        </authorList>
    </citation>
    <scope>NUCLEOTIDE SEQUENCE</scope>
    <source>
        <tissue evidence="1">Leaf</tissue>
    </source>
</reference>
<dbReference type="KEGG" id="dcr:108211968"/>
<dbReference type="PROSITE" id="PS51144">
    <property type="entry name" value="ALPHA_CA_2"/>
    <property type="match status" value="1"/>
</dbReference>
<dbReference type="GO" id="GO:0004089">
    <property type="term" value="F:carbonate dehydratase activity"/>
    <property type="evidence" value="ECO:0007669"/>
    <property type="project" value="InterPro"/>
</dbReference>